<dbReference type="OrthoDB" id="213176at2"/>
<keyword evidence="2" id="KW-1185">Reference proteome</keyword>
<dbReference type="AlphaFoldDB" id="A0A517PS18"/>
<dbReference type="Proteomes" id="UP000320421">
    <property type="component" value="Chromosome"/>
</dbReference>
<gene>
    <name evidence="1" type="ORF">HG66A1_39720</name>
</gene>
<evidence type="ECO:0000313" key="2">
    <source>
        <dbReference type="Proteomes" id="UP000320421"/>
    </source>
</evidence>
<dbReference type="RefSeq" id="WP_145187598.1">
    <property type="nucleotide sequence ID" value="NZ_CP036266.1"/>
</dbReference>
<sequence length="165" mass="18779">MAHSHLPIQHLMKQMENFNSESMNLNCRPLWLNSFVDEVADIFNPYEEVGRVGFDCQFTEECWEVGLFLGSTEIVGGERDGQFIAASFQFDLLQLLDRFESVNRFHFNFLEQIEAQSTCDPASAYITIEGHLADLELVRLNVYATPPEEAGPGFRKSHDGKIDTV</sequence>
<accession>A0A517PS18</accession>
<name>A0A517PS18_9PLAN</name>
<proteinExistence type="predicted"/>
<protein>
    <submittedName>
        <fullName evidence="1">Uncharacterized protein</fullName>
    </submittedName>
</protein>
<organism evidence="1 2">
    <name type="scientific">Gimesia chilikensis</name>
    <dbReference type="NCBI Taxonomy" id="2605989"/>
    <lineage>
        <taxon>Bacteria</taxon>
        <taxon>Pseudomonadati</taxon>
        <taxon>Planctomycetota</taxon>
        <taxon>Planctomycetia</taxon>
        <taxon>Planctomycetales</taxon>
        <taxon>Planctomycetaceae</taxon>
        <taxon>Gimesia</taxon>
    </lineage>
</organism>
<reference evidence="1 2" key="1">
    <citation type="submission" date="2019-02" db="EMBL/GenBank/DDBJ databases">
        <title>Deep-cultivation of Planctomycetes and their phenomic and genomic characterization uncovers novel biology.</title>
        <authorList>
            <person name="Wiegand S."/>
            <person name="Jogler M."/>
            <person name="Boedeker C."/>
            <person name="Pinto D."/>
            <person name="Vollmers J."/>
            <person name="Rivas-Marin E."/>
            <person name="Kohn T."/>
            <person name="Peeters S.H."/>
            <person name="Heuer A."/>
            <person name="Rast P."/>
            <person name="Oberbeckmann S."/>
            <person name="Bunk B."/>
            <person name="Jeske O."/>
            <person name="Meyerdierks A."/>
            <person name="Storesund J.E."/>
            <person name="Kallscheuer N."/>
            <person name="Luecker S."/>
            <person name="Lage O.M."/>
            <person name="Pohl T."/>
            <person name="Merkel B.J."/>
            <person name="Hornburger P."/>
            <person name="Mueller R.-W."/>
            <person name="Bruemmer F."/>
            <person name="Labrenz M."/>
            <person name="Spormann A.M."/>
            <person name="Op den Camp H."/>
            <person name="Overmann J."/>
            <person name="Amann R."/>
            <person name="Jetten M.S.M."/>
            <person name="Mascher T."/>
            <person name="Medema M.H."/>
            <person name="Devos D.P."/>
            <person name="Kaster A.-K."/>
            <person name="Ovreas L."/>
            <person name="Rohde M."/>
            <person name="Galperin M.Y."/>
            <person name="Jogler C."/>
        </authorList>
    </citation>
    <scope>NUCLEOTIDE SEQUENCE [LARGE SCALE GENOMIC DNA]</scope>
    <source>
        <strain evidence="1 2">HG66A1</strain>
    </source>
</reference>
<accession>A0A5A8BNA4</accession>
<dbReference type="EMBL" id="CP036266">
    <property type="protein sequence ID" value="QDT22165.1"/>
    <property type="molecule type" value="Genomic_DNA"/>
</dbReference>
<evidence type="ECO:0000313" key="1">
    <source>
        <dbReference type="EMBL" id="QDT22165.1"/>
    </source>
</evidence>